<reference evidence="2" key="1">
    <citation type="submission" date="2017-04" db="EMBL/GenBank/DDBJ databases">
        <authorList>
            <person name="Abreu V.A."/>
            <person name="Popin R.V."/>
            <person name="Rigonato J."/>
            <person name="Andreote A.P."/>
            <person name="Schaker P.C."/>
            <person name="Hoff-Risseti C."/>
            <person name="Alvarenga D.O."/>
            <person name="Varani A.M."/>
            <person name="Fiore M.F."/>
        </authorList>
    </citation>
    <scope>NUCLEOTIDE SEQUENCE [LARGE SCALE GENOMIC DNA]</scope>
    <source>
        <strain evidence="2">CENA303</strain>
    </source>
</reference>
<gene>
    <name evidence="1" type="ORF">B7O87_04950</name>
</gene>
<evidence type="ECO:0008006" key="3">
    <source>
        <dbReference type="Google" id="ProtNLM"/>
    </source>
</evidence>
<proteinExistence type="predicted"/>
<dbReference type="RefSeq" id="WP_061547365.1">
    <property type="nucleotide sequence ID" value="NZ_NBYN01000016.1"/>
</dbReference>
<evidence type="ECO:0000313" key="2">
    <source>
        <dbReference type="Proteomes" id="UP000192997"/>
    </source>
</evidence>
<evidence type="ECO:0000313" key="1">
    <source>
        <dbReference type="EMBL" id="OSO93978.1"/>
    </source>
</evidence>
<accession>A0A1X4G9Z7</accession>
<dbReference type="Proteomes" id="UP000192997">
    <property type="component" value="Unassembled WGS sequence"/>
</dbReference>
<organism evidence="1 2">
    <name type="scientific">Cylindrospermopsis raciborskii CENA303</name>
    <dbReference type="NCBI Taxonomy" id="1170769"/>
    <lineage>
        <taxon>Bacteria</taxon>
        <taxon>Bacillati</taxon>
        <taxon>Cyanobacteriota</taxon>
        <taxon>Cyanophyceae</taxon>
        <taxon>Nostocales</taxon>
        <taxon>Aphanizomenonaceae</taxon>
        <taxon>Cylindrospermopsis</taxon>
    </lineage>
</organism>
<dbReference type="EMBL" id="NBYN01000016">
    <property type="protein sequence ID" value="OSO93978.1"/>
    <property type="molecule type" value="Genomic_DNA"/>
</dbReference>
<comment type="caution">
    <text evidence="1">The sequence shown here is derived from an EMBL/GenBank/DDBJ whole genome shotgun (WGS) entry which is preliminary data.</text>
</comment>
<protein>
    <recommendedName>
        <fullName evidence="3">SnoaL-like domain-containing protein</fullName>
    </recommendedName>
</protein>
<dbReference type="AlphaFoldDB" id="A0A1X4G9Z7"/>
<name>A0A1X4G9Z7_9CYAN</name>
<sequence length="146" mass="16845">MSALTAANIEKFVAAWFYALDIHAPVADCEAYLASRELEMIFPERILRSYADFSEWLAVIYQRFFDENHNVQSVVIQSINDATANLEVIVGWQASWFIPPDAKSKRTSMDAYQRWVIQTSDRNPYGLVIVKYYVDRFAYAPGFSQL</sequence>